<dbReference type="PROSITE" id="PS51257">
    <property type="entry name" value="PROKAR_LIPOPROTEIN"/>
    <property type="match status" value="1"/>
</dbReference>
<dbReference type="EMBL" id="CZQE01000036">
    <property type="protein sequence ID" value="CUS43327.1"/>
    <property type="molecule type" value="Genomic_DNA"/>
</dbReference>
<accession>A0A160TI15</accession>
<proteinExistence type="predicted"/>
<name>A0A160TI15_9ZZZZ</name>
<organism evidence="1">
    <name type="scientific">hydrothermal vent metagenome</name>
    <dbReference type="NCBI Taxonomy" id="652676"/>
    <lineage>
        <taxon>unclassified sequences</taxon>
        <taxon>metagenomes</taxon>
        <taxon>ecological metagenomes</taxon>
    </lineage>
</organism>
<dbReference type="AlphaFoldDB" id="A0A160TI15"/>
<evidence type="ECO:0000313" key="1">
    <source>
        <dbReference type="EMBL" id="CUS43327.1"/>
    </source>
</evidence>
<reference evidence="1" key="1">
    <citation type="submission" date="2015-10" db="EMBL/GenBank/DDBJ databases">
        <authorList>
            <person name="Gilbert D.G."/>
        </authorList>
    </citation>
    <scope>NUCLEOTIDE SEQUENCE</scope>
</reference>
<gene>
    <name evidence="1" type="ORF">MGWOODY_Smn487</name>
</gene>
<sequence length="153" mass="15774">MKSLAPALCLLLLACSDRSGTGGNDDVLLNANETPVALRPGTVPVRIGEGGPAFLACNSIGRVTNLSPSGETYLPVHAAPFAEADEVMRLDAGAQLRVCTRSIDQRWMGVVIAPPEAPDTDCGVSAPVASPRAYAGPCKSGWVSSAFIRLIAG</sequence>
<protein>
    <submittedName>
        <fullName evidence="1">Uncharacterized protein</fullName>
    </submittedName>
</protein>